<dbReference type="InterPro" id="IPR011033">
    <property type="entry name" value="PRC_barrel-like_sf"/>
</dbReference>
<comment type="subcellular location">
    <subcellularLocation>
        <location evidence="5">Cytoplasm</location>
    </subcellularLocation>
</comment>
<dbReference type="AlphaFoldDB" id="A0A4R5DWW5"/>
<dbReference type="Pfam" id="PF01782">
    <property type="entry name" value="RimM"/>
    <property type="match status" value="1"/>
</dbReference>
<dbReference type="Pfam" id="PF24986">
    <property type="entry name" value="PRC_RimM"/>
    <property type="match status" value="1"/>
</dbReference>
<dbReference type="InterPro" id="IPR056792">
    <property type="entry name" value="PRC_RimM"/>
</dbReference>
<dbReference type="NCBIfam" id="TIGR02273">
    <property type="entry name" value="16S_RimM"/>
    <property type="match status" value="1"/>
</dbReference>
<keyword evidence="3 5" id="KW-0698">rRNA processing</keyword>
<dbReference type="InterPro" id="IPR011961">
    <property type="entry name" value="RimM"/>
</dbReference>
<dbReference type="HAMAP" id="MF_00014">
    <property type="entry name" value="Ribosome_mat_RimM"/>
    <property type="match status" value="1"/>
</dbReference>
<dbReference type="GO" id="GO:0005840">
    <property type="term" value="C:ribosome"/>
    <property type="evidence" value="ECO:0007669"/>
    <property type="project" value="InterPro"/>
</dbReference>
<dbReference type="SUPFAM" id="SSF50346">
    <property type="entry name" value="PRC-barrel domain"/>
    <property type="match status" value="1"/>
</dbReference>
<gene>
    <name evidence="5 8" type="primary">rimM</name>
    <name evidence="8" type="ORF">E0F88_02270</name>
</gene>
<dbReference type="InterPro" id="IPR009000">
    <property type="entry name" value="Transl_B-barrel_sf"/>
</dbReference>
<dbReference type="GO" id="GO:0005737">
    <property type="term" value="C:cytoplasm"/>
    <property type="evidence" value="ECO:0007669"/>
    <property type="project" value="UniProtKB-SubCell"/>
</dbReference>
<dbReference type="OrthoDB" id="9810331at2"/>
<dbReference type="GO" id="GO:0042274">
    <property type="term" value="P:ribosomal small subunit biogenesis"/>
    <property type="evidence" value="ECO:0007669"/>
    <property type="project" value="UniProtKB-UniRule"/>
</dbReference>
<dbReference type="InterPro" id="IPR036976">
    <property type="entry name" value="RimM_N_sf"/>
</dbReference>
<reference evidence="8 9" key="1">
    <citation type="submission" date="2019-03" db="EMBL/GenBank/DDBJ databases">
        <title>Dyadobacter AR-3-6 sp. nov., isolated from arctic soil.</title>
        <authorList>
            <person name="Chaudhary D.K."/>
        </authorList>
    </citation>
    <scope>NUCLEOTIDE SEQUENCE [LARGE SCALE GENOMIC DNA]</scope>
    <source>
        <strain evidence="8 9">AR-3-6</strain>
    </source>
</reference>
<sequence length="188" mass="21157">MTQDNCYLLGYIVRTHGTSGNVVIFLDVDYPDDYEDLDSVYVELKGELVPYFISNFNLQKQSNAIVTFEDVDTIEKAQALVGSSLFLSLDELDELEGEEFYYHEIKGYTVVDETKGELGIVREVYSLNGQDLIAMDYQGHEVLIPTAEDIVLKADKENKKLIVNLPEGLLEVYLEDPADSKNAPDDAD</sequence>
<protein>
    <recommendedName>
        <fullName evidence="5">Ribosome maturation factor RimM</fullName>
    </recommendedName>
</protein>
<evidence type="ECO:0000256" key="5">
    <source>
        <dbReference type="HAMAP-Rule" id="MF_00014"/>
    </source>
</evidence>
<dbReference type="RefSeq" id="WP_131956244.1">
    <property type="nucleotide sequence ID" value="NZ_SMFL01000001.1"/>
</dbReference>
<name>A0A4R5DWW5_9BACT</name>
<feature type="domain" description="RimM N-terminal" evidence="6">
    <location>
        <begin position="9"/>
        <end position="88"/>
    </location>
</feature>
<keyword evidence="2 5" id="KW-0690">Ribosome biogenesis</keyword>
<comment type="caution">
    <text evidence="8">The sequence shown here is derived from an EMBL/GenBank/DDBJ whole genome shotgun (WGS) entry which is preliminary data.</text>
</comment>
<evidence type="ECO:0000256" key="1">
    <source>
        <dbReference type="ARBA" id="ARBA00022490"/>
    </source>
</evidence>
<keyword evidence="4 5" id="KW-0143">Chaperone</keyword>
<evidence type="ECO:0000256" key="4">
    <source>
        <dbReference type="ARBA" id="ARBA00023186"/>
    </source>
</evidence>
<keyword evidence="1 5" id="KW-0963">Cytoplasm</keyword>
<evidence type="ECO:0000259" key="7">
    <source>
        <dbReference type="Pfam" id="PF24986"/>
    </source>
</evidence>
<dbReference type="SUPFAM" id="SSF50447">
    <property type="entry name" value="Translation proteins"/>
    <property type="match status" value="1"/>
</dbReference>
<dbReference type="Proteomes" id="UP000294850">
    <property type="component" value="Unassembled WGS sequence"/>
</dbReference>
<evidence type="ECO:0000256" key="3">
    <source>
        <dbReference type="ARBA" id="ARBA00022552"/>
    </source>
</evidence>
<organism evidence="8 9">
    <name type="scientific">Dyadobacter psychrotolerans</name>
    <dbReference type="NCBI Taxonomy" id="2541721"/>
    <lineage>
        <taxon>Bacteria</taxon>
        <taxon>Pseudomonadati</taxon>
        <taxon>Bacteroidota</taxon>
        <taxon>Cytophagia</taxon>
        <taxon>Cytophagales</taxon>
        <taxon>Spirosomataceae</taxon>
        <taxon>Dyadobacter</taxon>
    </lineage>
</organism>
<keyword evidence="9" id="KW-1185">Reference proteome</keyword>
<comment type="subunit">
    <text evidence="5">Binds ribosomal protein uS19.</text>
</comment>
<dbReference type="PANTHER" id="PTHR33692">
    <property type="entry name" value="RIBOSOME MATURATION FACTOR RIMM"/>
    <property type="match status" value="1"/>
</dbReference>
<feature type="domain" description="Ribosome maturation factor RimM PRC barrel" evidence="7">
    <location>
        <begin position="103"/>
        <end position="169"/>
    </location>
</feature>
<accession>A0A4R5DWW5</accession>
<evidence type="ECO:0000313" key="8">
    <source>
        <dbReference type="EMBL" id="TDE18387.1"/>
    </source>
</evidence>
<dbReference type="InterPro" id="IPR002676">
    <property type="entry name" value="RimM_N"/>
</dbReference>
<proteinExistence type="inferred from homology"/>
<dbReference type="GO" id="GO:0006364">
    <property type="term" value="P:rRNA processing"/>
    <property type="evidence" value="ECO:0007669"/>
    <property type="project" value="UniProtKB-UniRule"/>
</dbReference>
<comment type="domain">
    <text evidence="5">The PRC barrel domain binds ribosomal protein uS19.</text>
</comment>
<dbReference type="EMBL" id="SMFL01000001">
    <property type="protein sequence ID" value="TDE18387.1"/>
    <property type="molecule type" value="Genomic_DNA"/>
</dbReference>
<dbReference type="Gene3D" id="2.40.30.60">
    <property type="entry name" value="RimM"/>
    <property type="match status" value="1"/>
</dbReference>
<dbReference type="GO" id="GO:0043022">
    <property type="term" value="F:ribosome binding"/>
    <property type="evidence" value="ECO:0007669"/>
    <property type="project" value="InterPro"/>
</dbReference>
<dbReference type="PANTHER" id="PTHR33692:SF1">
    <property type="entry name" value="RIBOSOME MATURATION FACTOR RIMM"/>
    <property type="match status" value="1"/>
</dbReference>
<evidence type="ECO:0000313" key="9">
    <source>
        <dbReference type="Proteomes" id="UP000294850"/>
    </source>
</evidence>
<evidence type="ECO:0000259" key="6">
    <source>
        <dbReference type="Pfam" id="PF01782"/>
    </source>
</evidence>
<dbReference type="Gene3D" id="2.30.30.240">
    <property type="entry name" value="PRC-barrel domain"/>
    <property type="match status" value="1"/>
</dbReference>
<evidence type="ECO:0000256" key="2">
    <source>
        <dbReference type="ARBA" id="ARBA00022517"/>
    </source>
</evidence>
<comment type="function">
    <text evidence="5">An accessory protein needed during the final step in the assembly of 30S ribosomal subunit, possibly for assembly of the head region. Essential for efficient processing of 16S rRNA. May be needed both before and after RbfA during the maturation of 16S rRNA. It has affinity for free ribosomal 30S subunits but not for 70S ribosomes.</text>
</comment>
<comment type="similarity">
    <text evidence="5">Belongs to the RimM family.</text>
</comment>